<evidence type="ECO:0008006" key="4">
    <source>
        <dbReference type="Google" id="ProtNLM"/>
    </source>
</evidence>
<evidence type="ECO:0000256" key="1">
    <source>
        <dbReference type="SAM" id="Phobius"/>
    </source>
</evidence>
<proteinExistence type="predicted"/>
<dbReference type="STRING" id="153721.MYP_3097"/>
<keyword evidence="1" id="KW-0812">Transmembrane</keyword>
<feature type="transmembrane region" description="Helical" evidence="1">
    <location>
        <begin position="33"/>
        <end position="52"/>
    </location>
</feature>
<reference evidence="2 3" key="1">
    <citation type="submission" date="2014-09" db="EMBL/GenBank/DDBJ databases">
        <title>Sporocytophaga myxococcoides PG-01 genome sequencing.</title>
        <authorList>
            <person name="Liu L."/>
            <person name="Gao P.J."/>
            <person name="Chen G.J."/>
            <person name="Wang L.S."/>
        </authorList>
    </citation>
    <scope>NUCLEOTIDE SEQUENCE [LARGE SCALE GENOMIC DNA]</scope>
    <source>
        <strain evidence="2 3">PG-01</strain>
    </source>
</reference>
<comment type="caution">
    <text evidence="2">The sequence shown here is derived from an EMBL/GenBank/DDBJ whole genome shotgun (WGS) entry which is preliminary data.</text>
</comment>
<dbReference type="InterPro" id="IPR026898">
    <property type="entry name" value="PrsW"/>
</dbReference>
<feature type="transmembrane region" description="Helical" evidence="1">
    <location>
        <begin position="64"/>
        <end position="86"/>
    </location>
</feature>
<feature type="transmembrane region" description="Helical" evidence="1">
    <location>
        <begin position="541"/>
        <end position="559"/>
    </location>
</feature>
<dbReference type="eggNOG" id="COG2339">
    <property type="taxonomic scope" value="Bacteria"/>
</dbReference>
<protein>
    <recommendedName>
        <fullName evidence="4">PrsW family intramembrane metalloprotease</fullName>
    </recommendedName>
</protein>
<dbReference type="Pfam" id="PF13367">
    <property type="entry name" value="PrsW-protease"/>
    <property type="match status" value="1"/>
</dbReference>
<feature type="transmembrane region" description="Helical" evidence="1">
    <location>
        <begin position="502"/>
        <end position="521"/>
    </location>
</feature>
<feature type="transmembrane region" description="Helical" evidence="1">
    <location>
        <begin position="304"/>
        <end position="322"/>
    </location>
</feature>
<keyword evidence="1" id="KW-0472">Membrane</keyword>
<dbReference type="EMBL" id="BBLT01000006">
    <property type="protein sequence ID" value="GAL85868.1"/>
    <property type="molecule type" value="Genomic_DNA"/>
</dbReference>
<feature type="transmembrane region" description="Helical" evidence="1">
    <location>
        <begin position="334"/>
        <end position="355"/>
    </location>
</feature>
<keyword evidence="1" id="KW-1133">Transmembrane helix</keyword>
<evidence type="ECO:0000313" key="2">
    <source>
        <dbReference type="EMBL" id="GAL85868.1"/>
    </source>
</evidence>
<feature type="transmembrane region" description="Helical" evidence="1">
    <location>
        <begin position="565"/>
        <end position="585"/>
    </location>
</feature>
<dbReference type="PANTHER" id="PTHR36844">
    <property type="entry name" value="PROTEASE PRSW"/>
    <property type="match status" value="1"/>
</dbReference>
<dbReference type="PANTHER" id="PTHR36844:SF1">
    <property type="entry name" value="PROTEASE PRSW"/>
    <property type="match status" value="1"/>
</dbReference>
<gene>
    <name evidence="2" type="ORF">MYP_3097</name>
</gene>
<name>A0A098LID8_9BACT</name>
<organism evidence="2 3">
    <name type="scientific">Sporocytophaga myxococcoides</name>
    <dbReference type="NCBI Taxonomy" id="153721"/>
    <lineage>
        <taxon>Bacteria</taxon>
        <taxon>Pseudomonadati</taxon>
        <taxon>Bacteroidota</taxon>
        <taxon>Cytophagia</taxon>
        <taxon>Cytophagales</taxon>
        <taxon>Cytophagaceae</taxon>
        <taxon>Sporocytophaga</taxon>
    </lineage>
</organism>
<dbReference type="Proteomes" id="UP000030185">
    <property type="component" value="Unassembled WGS sequence"/>
</dbReference>
<dbReference type="OrthoDB" id="948309at2"/>
<feature type="transmembrane region" description="Helical" evidence="1">
    <location>
        <begin position="375"/>
        <end position="398"/>
    </location>
</feature>
<sequence length="756" mass="88757">MNYKKIIAFITLCFWPMLLFAEGKKTFFVGRSLYFWVLLGGGVYIFYLYHINKNEKKEFFKIPFIRSLSMSLTLLLFSFLAINFFIKEPDIIKSPTETFDEEYLPVKDLIQKEELYIGKLEQSFLDPDLNFECIQNHFRIPHSWEENNRYLERDDYTLLNFFSDRLNFSDSAYVDQARLSIGLFKYFSDSLPSALSYFKSVVNRRLSYLNYYSAVTYLKIGDTLQAKQLFNNAIHINDVFNSAAFEEYTLLLEKYNDEAGLKELLHSSKTEQFVPFQMATKFYFLNGDYIKYYLKVLSHSFKDFKWTGFLAALGIMLVWLFYIIRIDIYEKEDWFPLLLTLLYGMTFTFLAFFFYDFFRYYLHFDRSGNFWNDLLYCIFGIGAIEEFVKIIPLFLLVAFFSEHLNEAYDYILYACLSALGFAFVENILYFDGDLAGIVQGRGMTSVPSHMIASSIVAYGFVLSKYRFKKFPLWLSFPMFFLLGSMTHGLYDFWIFKQVFPVFLLHFVISVSVWIIIINNCMNNSPYFNYKMKYRSENMQTYMAVSLTAIFVLQYALVAWEKGPSIAGHSLTTAFIIGGIFTVYYTDKLTNMDLVKGYWNTISIHSVTDKRRNNAFNLRLFFVRLISGDIIPHHFVGDKVSLSCEKNNLKLLAHFPHPINGEIIDRLVVTCKVPGTGRLFKDPYWFKLITEEAISPGADPETIFLFRFSDDQPSFSENKPLLIHLYCFRNHHVKDDLLQKEDLRSLGKAMLRLRSVE</sequence>
<dbReference type="RefSeq" id="WP_045464908.1">
    <property type="nucleotide sequence ID" value="NZ_BBLT01000006.1"/>
</dbReference>
<feature type="transmembrane region" description="Helical" evidence="1">
    <location>
        <begin position="410"/>
        <end position="430"/>
    </location>
</feature>
<feature type="transmembrane region" description="Helical" evidence="1">
    <location>
        <begin position="442"/>
        <end position="463"/>
    </location>
</feature>
<keyword evidence="3" id="KW-1185">Reference proteome</keyword>
<evidence type="ECO:0000313" key="3">
    <source>
        <dbReference type="Proteomes" id="UP000030185"/>
    </source>
</evidence>
<dbReference type="AlphaFoldDB" id="A0A098LID8"/>
<accession>A0A098LID8</accession>
<dbReference type="GO" id="GO:0008233">
    <property type="term" value="F:peptidase activity"/>
    <property type="evidence" value="ECO:0007669"/>
    <property type="project" value="InterPro"/>
</dbReference>
<feature type="transmembrane region" description="Helical" evidence="1">
    <location>
        <begin position="470"/>
        <end position="490"/>
    </location>
</feature>